<name>A0A448X2C7_9PLAT</name>
<feature type="region of interest" description="Disordered" evidence="1">
    <location>
        <begin position="59"/>
        <end position="99"/>
    </location>
</feature>
<accession>A0A448X2C7</accession>
<dbReference type="Proteomes" id="UP000784294">
    <property type="component" value="Unassembled WGS sequence"/>
</dbReference>
<organism evidence="2 3">
    <name type="scientific">Protopolystoma xenopodis</name>
    <dbReference type="NCBI Taxonomy" id="117903"/>
    <lineage>
        <taxon>Eukaryota</taxon>
        <taxon>Metazoa</taxon>
        <taxon>Spiralia</taxon>
        <taxon>Lophotrochozoa</taxon>
        <taxon>Platyhelminthes</taxon>
        <taxon>Monogenea</taxon>
        <taxon>Polyopisthocotylea</taxon>
        <taxon>Polystomatidea</taxon>
        <taxon>Polystomatidae</taxon>
        <taxon>Protopolystoma</taxon>
    </lineage>
</organism>
<keyword evidence="3" id="KW-1185">Reference proteome</keyword>
<evidence type="ECO:0000313" key="2">
    <source>
        <dbReference type="EMBL" id="VEL26026.1"/>
    </source>
</evidence>
<feature type="region of interest" description="Disordered" evidence="1">
    <location>
        <begin position="1"/>
        <end position="31"/>
    </location>
</feature>
<proteinExistence type="predicted"/>
<reference evidence="2" key="1">
    <citation type="submission" date="2018-11" db="EMBL/GenBank/DDBJ databases">
        <authorList>
            <consortium name="Pathogen Informatics"/>
        </authorList>
    </citation>
    <scope>NUCLEOTIDE SEQUENCE</scope>
</reference>
<comment type="caution">
    <text evidence="2">The sequence shown here is derived from an EMBL/GenBank/DDBJ whole genome shotgun (WGS) entry which is preliminary data.</text>
</comment>
<gene>
    <name evidence="2" type="ORF">PXEA_LOCUS19466</name>
</gene>
<dbReference type="AlphaFoldDB" id="A0A448X2C7"/>
<sequence length="190" mass="19574">MVAQQQLEQLNQRKHGRKGQPQHQQLQLHQSQQLIQQAQATQLSQLDMSGQQLQQIHLAPHHHQQQQMASGNGGNGLTPQLFDPNSILVPIKPEPSTETGGIDPGGAGGGNVGNSNNAAAGANAGLGGVVMTQQAGDASVGTAQLAQPSLVSTPNGMVVGGWINTLSGFQPVTTTAAAASMLQGLIPGEH</sequence>
<protein>
    <submittedName>
        <fullName evidence="2">Uncharacterized protein</fullName>
    </submittedName>
</protein>
<dbReference type="EMBL" id="CAAALY010077616">
    <property type="protein sequence ID" value="VEL26026.1"/>
    <property type="molecule type" value="Genomic_DNA"/>
</dbReference>
<feature type="compositionally biased region" description="Low complexity" evidence="1">
    <location>
        <begin position="21"/>
        <end position="31"/>
    </location>
</feature>
<feature type="compositionally biased region" description="Polar residues" evidence="1">
    <location>
        <begin position="1"/>
        <end position="10"/>
    </location>
</feature>
<evidence type="ECO:0000256" key="1">
    <source>
        <dbReference type="SAM" id="MobiDB-lite"/>
    </source>
</evidence>
<evidence type="ECO:0000313" key="3">
    <source>
        <dbReference type="Proteomes" id="UP000784294"/>
    </source>
</evidence>